<accession>A0ABZ2ZIZ8</accession>
<dbReference type="RefSeq" id="WP_342025722.1">
    <property type="nucleotide sequence ID" value="NZ_CP151651.1"/>
</dbReference>
<evidence type="ECO:0000256" key="3">
    <source>
        <dbReference type="ARBA" id="ARBA00022729"/>
    </source>
</evidence>
<protein>
    <submittedName>
        <fullName evidence="5">DNRLRE domain-containing protein</fullName>
    </submittedName>
</protein>
<evidence type="ECO:0000259" key="4">
    <source>
        <dbReference type="Pfam" id="PF24517"/>
    </source>
</evidence>
<dbReference type="Gene3D" id="2.60.120.970">
    <property type="match status" value="1"/>
</dbReference>
<evidence type="ECO:0000256" key="1">
    <source>
        <dbReference type="ARBA" id="ARBA00004613"/>
    </source>
</evidence>
<evidence type="ECO:0000313" key="6">
    <source>
        <dbReference type="Proteomes" id="UP001472074"/>
    </source>
</evidence>
<keyword evidence="6" id="KW-1185">Reference proteome</keyword>
<dbReference type="InterPro" id="IPR055372">
    <property type="entry name" value="CBM96"/>
</dbReference>
<keyword evidence="2" id="KW-0964">Secreted</keyword>
<dbReference type="NCBIfam" id="NF033679">
    <property type="entry name" value="DNRLRE_dom"/>
    <property type="match status" value="1"/>
</dbReference>
<dbReference type="Gene3D" id="2.60.40.10">
    <property type="entry name" value="Immunoglobulins"/>
    <property type="match status" value="1"/>
</dbReference>
<gene>
    <name evidence="5" type="ORF">AADC60_24485</name>
</gene>
<dbReference type="Proteomes" id="UP001472074">
    <property type="component" value="Chromosome"/>
</dbReference>
<name>A0ABZ2ZIZ8_9BACI</name>
<dbReference type="InterPro" id="IPR036116">
    <property type="entry name" value="FN3_sf"/>
</dbReference>
<proteinExistence type="predicted"/>
<dbReference type="Pfam" id="PF24517">
    <property type="entry name" value="CBM96"/>
    <property type="match status" value="1"/>
</dbReference>
<feature type="domain" description="Carbohydrate-binding module family 96" evidence="4">
    <location>
        <begin position="248"/>
        <end position="411"/>
    </location>
</feature>
<keyword evidence="3" id="KW-0732">Signal</keyword>
<dbReference type="SUPFAM" id="SSF49265">
    <property type="entry name" value="Fibronectin type III"/>
    <property type="match status" value="1"/>
</dbReference>
<evidence type="ECO:0000256" key="2">
    <source>
        <dbReference type="ARBA" id="ARBA00022525"/>
    </source>
</evidence>
<evidence type="ECO:0000313" key="5">
    <source>
        <dbReference type="EMBL" id="WZP07173.1"/>
    </source>
</evidence>
<reference evidence="5 6" key="1">
    <citation type="submission" date="2024-04" db="EMBL/GenBank/DDBJ databases">
        <title>Screening of coral probiotics and analysis of their probiotic properties.</title>
        <authorList>
            <person name="Wang S."/>
        </authorList>
    </citation>
    <scope>NUCLEOTIDE SEQUENCE [LARGE SCALE GENOMIC DNA]</scope>
    <source>
        <strain evidence="5 6">GXU-Z9</strain>
    </source>
</reference>
<comment type="subcellular location">
    <subcellularLocation>
        <location evidence="1">Secreted</location>
    </subcellularLocation>
</comment>
<dbReference type="InterPro" id="IPR013783">
    <property type="entry name" value="Ig-like_fold"/>
</dbReference>
<dbReference type="EMBL" id="CP151651">
    <property type="protein sequence ID" value="WZP07173.1"/>
    <property type="molecule type" value="Genomic_DNA"/>
</dbReference>
<organism evidence="5 6">
    <name type="scientific">Cytobacillus pseudoceanisediminis</name>
    <dbReference type="NCBI Taxonomy" id="3051614"/>
    <lineage>
        <taxon>Bacteria</taxon>
        <taxon>Bacillati</taxon>
        <taxon>Bacillota</taxon>
        <taxon>Bacilli</taxon>
        <taxon>Bacillales</taxon>
        <taxon>Bacillaceae</taxon>
        <taxon>Cytobacillus</taxon>
    </lineage>
</organism>
<sequence length="1071" mass="118896">MPTNNFKVGEMLNKRTPNSKTWMNFDGSFTTEIHSGIVHYQDENGNFQNINTDLYDEADFDSIDFPVARDGDSLFFEAKEKAENEKKKNRLNRDNFDFQGLKVPFEAKLPRNIKRGYNIGKGASKLTFIPEGASPSKGYVEGNKITYQDAWNDTDLILEVLPDGIKETIILKSERAPFNFTFEVQGNLEGEMKIQPPWLQDAEGTKRDVVQGVSELDGKILLNLAADVSGLVYPIEIDPTVTLDYTKDLKDTYIFRGDPDKNFNYTNDLLIGMNGGVSYIRTLIKFDLSSIPLGSTVSGANLNLYHFSGNGDGSTGCVIHPINEDWSETSVTWNNQPSFDTTISTTTSIFTQQMNSYVPFDVKPMVEKWLDGTKANHGLLLKSYEVDVVLNFKYYSRETSSANKPKLVITYNQPPIAPTVTAPNGGETWNSLEAVTWNAASDPEDLSIFSPVTGSADINYTNSRAGQTFTVDREKYIKSIALTAYSSISESRTMKLTGVGADGLPNSTVYATGTVLVDATMSNRELILPNPLLFPVGTKLAIVLEPNTGNTSMRVATSDVYSGGSAFFGTTLDSNRDVVFQVKYYNSSLQSQLQYQIQLTTNNGGSWKDIVSLTNAGATSYPYDFINEPETSLAKIRVRAFDGSAYGPWDESDGVFTIQHNQAPTAPTNLSPTSGTRDRAAVNRLSWQHNDANADPQAKFDLQWRIQGSTTWNDVTQTTVNQFYDAPANLFPRGTIEWRVRTYDQADLSSPYSAIATFFAGDKPAVPTIVSPGALVAVANPTVQWSSTDQTGFLLVVKDSTGTTVFSKERTSTNKAETITYSLGNQQNYTIELKIKNADGLYSDAAVLNISVSYTPPAIPEIETVKGNSFIQINISDPVPTGTQPAVLYHEIYKEINNDFVLFATNVQNEFKDYQVANGEVTSYFVRTQGNNETFSDTNTFSESISFIGVWMHIVEDPENTVHQFMFDGGGRSSKWGLESAVHHFQGRKRPVIETGEMEEFTVDFTLKLLDDAERLALEKIVYSQETVCYRDGRGRKAFGVFVEVPLNDEVWRGYSTNLSLMKIDFKEGIE</sequence>